<dbReference type="HAMAP" id="MF_03054">
    <property type="entry name" value="CTU2"/>
    <property type="match status" value="1"/>
</dbReference>
<dbReference type="Proteomes" id="UP000015453">
    <property type="component" value="Unassembled WGS sequence"/>
</dbReference>
<evidence type="ECO:0000256" key="1">
    <source>
        <dbReference type="ARBA" id="ARBA00022490"/>
    </source>
</evidence>
<dbReference type="EMBL" id="AUSU01004563">
    <property type="protein sequence ID" value="EPS64872.1"/>
    <property type="molecule type" value="Genomic_DNA"/>
</dbReference>
<keyword evidence="1" id="KW-0963">Cytoplasm</keyword>
<organism evidence="3 4">
    <name type="scientific">Genlisea aurea</name>
    <dbReference type="NCBI Taxonomy" id="192259"/>
    <lineage>
        <taxon>Eukaryota</taxon>
        <taxon>Viridiplantae</taxon>
        <taxon>Streptophyta</taxon>
        <taxon>Embryophyta</taxon>
        <taxon>Tracheophyta</taxon>
        <taxon>Spermatophyta</taxon>
        <taxon>Magnoliopsida</taxon>
        <taxon>eudicotyledons</taxon>
        <taxon>Gunneridae</taxon>
        <taxon>Pentapetalae</taxon>
        <taxon>asterids</taxon>
        <taxon>lamiids</taxon>
        <taxon>Lamiales</taxon>
        <taxon>Lentibulariaceae</taxon>
        <taxon>Genlisea</taxon>
    </lineage>
</organism>
<evidence type="ECO:0000313" key="4">
    <source>
        <dbReference type="Proteomes" id="UP000015453"/>
    </source>
</evidence>
<dbReference type="GO" id="GO:0000049">
    <property type="term" value="F:tRNA binding"/>
    <property type="evidence" value="ECO:0007669"/>
    <property type="project" value="InterPro"/>
</dbReference>
<name>S8DY66_9LAMI</name>
<dbReference type="GO" id="GO:0002143">
    <property type="term" value="P:tRNA wobble position uridine thiolation"/>
    <property type="evidence" value="ECO:0007669"/>
    <property type="project" value="TreeGrafter"/>
</dbReference>
<dbReference type="GO" id="GO:0016783">
    <property type="term" value="F:sulfurtransferase activity"/>
    <property type="evidence" value="ECO:0007669"/>
    <property type="project" value="TreeGrafter"/>
</dbReference>
<evidence type="ECO:0000313" key="3">
    <source>
        <dbReference type="EMBL" id="EPS64872.1"/>
    </source>
</evidence>
<gene>
    <name evidence="3" type="ORF">M569_09911</name>
</gene>
<dbReference type="InterPro" id="IPR019407">
    <property type="entry name" value="CTU2"/>
</dbReference>
<dbReference type="InterPro" id="IPR014729">
    <property type="entry name" value="Rossmann-like_a/b/a_fold"/>
</dbReference>
<dbReference type="PANTHER" id="PTHR20882">
    <property type="entry name" value="CYTOPLASMIC TRNA 2-THIOLATION PROTEIN 2"/>
    <property type="match status" value="1"/>
</dbReference>
<evidence type="ECO:0000256" key="2">
    <source>
        <dbReference type="ARBA" id="ARBA00022694"/>
    </source>
</evidence>
<feature type="non-terminal residue" evidence="3">
    <location>
        <position position="449"/>
    </location>
</feature>
<sequence length="449" mass="48842">MSCGTGVACESGCYRGEYSVDGDGDKRNPVEVEGEGFGFSSPRPDCSGNICVKCKVGETIAVTHPSVGGGDSGKFCYGCFRSNLFGKFRFAVTSNAMISPSDHVLVAFSGGTSSRVALQFVHEIQQKAQKNHDASRDRSLSVFEVGVAYIDESTVYSDVLDSAIGDMKVTVSSLTPPAKKFFVVPTESIYTCEKENLSKLLGAVGDPTGKEDLLKHIRMLSLQKVAVENGYTKIVLGTCTSRIARHVLEETVKGKGFSLSADIQYVDARWKIPVVLPLRDCLCAELSMLCIIDRLKTVSIQRPLSGGINGLISSFVELLKEENPSRESTIMRTAVKLAPFTFNSIPLDDGDCLAASKWRRRQKKYNAKTDSSRAPTSYCIICSSPLKMTAAADDVCSSCRYQILPQDPSLVESFVSLLPRSMATAESSYVVGRELLREQIQDLLLSDCD</sequence>
<evidence type="ECO:0008006" key="5">
    <source>
        <dbReference type="Google" id="ProtNLM"/>
    </source>
</evidence>
<protein>
    <recommendedName>
        <fullName evidence="5">Cytoplasmic tRNA 2-thiolation protein 2</fullName>
    </recommendedName>
</protein>
<dbReference type="OrthoDB" id="25129at2759"/>
<dbReference type="Gene3D" id="3.40.50.620">
    <property type="entry name" value="HUPs"/>
    <property type="match status" value="1"/>
</dbReference>
<proteinExistence type="inferred from homology"/>
<dbReference type="GO" id="GO:0005829">
    <property type="term" value="C:cytosol"/>
    <property type="evidence" value="ECO:0007669"/>
    <property type="project" value="TreeGrafter"/>
</dbReference>
<keyword evidence="4" id="KW-1185">Reference proteome</keyword>
<keyword evidence="2" id="KW-0819">tRNA processing</keyword>
<dbReference type="SUPFAM" id="SSF52402">
    <property type="entry name" value="Adenine nucleotide alpha hydrolases-like"/>
    <property type="match status" value="1"/>
</dbReference>
<dbReference type="AlphaFoldDB" id="S8DY66"/>
<dbReference type="PANTHER" id="PTHR20882:SF14">
    <property type="entry name" value="CYTOPLASMIC TRNA 2-THIOLATION PROTEIN 2"/>
    <property type="match status" value="1"/>
</dbReference>
<comment type="caution">
    <text evidence="3">The sequence shown here is derived from an EMBL/GenBank/DDBJ whole genome shotgun (WGS) entry which is preliminary data.</text>
</comment>
<accession>S8DY66</accession>
<reference evidence="3 4" key="1">
    <citation type="journal article" date="2013" name="BMC Genomics">
        <title>The miniature genome of a carnivorous plant Genlisea aurea contains a low number of genes and short non-coding sequences.</title>
        <authorList>
            <person name="Leushkin E.V."/>
            <person name="Sutormin R.A."/>
            <person name="Nabieva E.R."/>
            <person name="Penin A.A."/>
            <person name="Kondrashov A.S."/>
            <person name="Logacheva M.D."/>
        </authorList>
    </citation>
    <scope>NUCLEOTIDE SEQUENCE [LARGE SCALE GENOMIC DNA]</scope>
</reference>